<evidence type="ECO:0000313" key="3">
    <source>
        <dbReference type="Proteomes" id="UP000887013"/>
    </source>
</evidence>
<accession>A0A8X6PWY2</accession>
<protein>
    <submittedName>
        <fullName evidence="2">Uncharacterized protein</fullName>
    </submittedName>
</protein>
<gene>
    <name evidence="2" type="ORF">NPIL_148671</name>
</gene>
<dbReference type="EMBL" id="BMAW01025830">
    <property type="protein sequence ID" value="GFT94064.1"/>
    <property type="molecule type" value="Genomic_DNA"/>
</dbReference>
<comment type="caution">
    <text evidence="2">The sequence shown here is derived from an EMBL/GenBank/DDBJ whole genome shotgun (WGS) entry which is preliminary data.</text>
</comment>
<evidence type="ECO:0000313" key="2">
    <source>
        <dbReference type="EMBL" id="GFT94064.1"/>
    </source>
</evidence>
<dbReference type="AlphaFoldDB" id="A0A8X6PWY2"/>
<proteinExistence type="predicted"/>
<reference evidence="2" key="1">
    <citation type="submission" date="2020-08" db="EMBL/GenBank/DDBJ databases">
        <title>Multicomponent nature underlies the extraordinary mechanical properties of spider dragline silk.</title>
        <authorList>
            <person name="Kono N."/>
            <person name="Nakamura H."/>
            <person name="Mori M."/>
            <person name="Yoshida Y."/>
            <person name="Ohtoshi R."/>
            <person name="Malay A.D."/>
            <person name="Moran D.A.P."/>
            <person name="Tomita M."/>
            <person name="Numata K."/>
            <person name="Arakawa K."/>
        </authorList>
    </citation>
    <scope>NUCLEOTIDE SEQUENCE</scope>
</reference>
<keyword evidence="1" id="KW-0472">Membrane</keyword>
<name>A0A8X6PWY2_NEPPI</name>
<evidence type="ECO:0000256" key="1">
    <source>
        <dbReference type="SAM" id="Phobius"/>
    </source>
</evidence>
<sequence>MAINGRAIRNWLDQHTDTPVVSFPQDTHYGNKVTDEVKDVITDTEKIKKVSKKRDGKIHFGDNVEGNDRYELVRSNRGIGEPIDKLDYAARMSLLGVFVFVGISAYVIYFAFKQKRKNADDTLRLSEI</sequence>
<keyword evidence="1" id="KW-1133">Transmembrane helix</keyword>
<feature type="transmembrane region" description="Helical" evidence="1">
    <location>
        <begin position="92"/>
        <end position="112"/>
    </location>
</feature>
<organism evidence="2 3">
    <name type="scientific">Nephila pilipes</name>
    <name type="common">Giant wood spider</name>
    <name type="synonym">Nephila maculata</name>
    <dbReference type="NCBI Taxonomy" id="299642"/>
    <lineage>
        <taxon>Eukaryota</taxon>
        <taxon>Metazoa</taxon>
        <taxon>Ecdysozoa</taxon>
        <taxon>Arthropoda</taxon>
        <taxon>Chelicerata</taxon>
        <taxon>Arachnida</taxon>
        <taxon>Araneae</taxon>
        <taxon>Araneomorphae</taxon>
        <taxon>Entelegynae</taxon>
        <taxon>Araneoidea</taxon>
        <taxon>Nephilidae</taxon>
        <taxon>Nephila</taxon>
    </lineage>
</organism>
<keyword evidence="1" id="KW-0812">Transmembrane</keyword>
<keyword evidence="3" id="KW-1185">Reference proteome</keyword>
<dbReference type="Proteomes" id="UP000887013">
    <property type="component" value="Unassembled WGS sequence"/>
</dbReference>